<dbReference type="SMART" id="SM00533">
    <property type="entry name" value="MUTSd"/>
    <property type="match status" value="1"/>
</dbReference>
<dbReference type="CDD" id="cd03281">
    <property type="entry name" value="ABC_MSH5_euk"/>
    <property type="match status" value="1"/>
</dbReference>
<feature type="region of interest" description="Disordered" evidence="5">
    <location>
        <begin position="1"/>
        <end position="48"/>
    </location>
</feature>
<dbReference type="Gene3D" id="1.10.1420.10">
    <property type="match status" value="2"/>
</dbReference>
<dbReference type="InterPro" id="IPR045076">
    <property type="entry name" value="MutS"/>
</dbReference>
<keyword evidence="2" id="KW-0547">Nucleotide-binding</keyword>
<dbReference type="InterPro" id="IPR027417">
    <property type="entry name" value="P-loop_NTPase"/>
</dbReference>
<keyword evidence="4" id="KW-0238">DNA-binding</keyword>
<dbReference type="Gene3D" id="3.40.50.300">
    <property type="entry name" value="P-loop containing nucleotide triphosphate hydrolases"/>
    <property type="match status" value="1"/>
</dbReference>
<sequence>MPPPPLPFRAPSPTPSMASTLRSRPPTPMDMRSRQSSLAPMLDSEAGNEYLGGPVEGGLLEEEEDKMKYLALHAPGPGNLSAAYYDPERNKLYVLEDTKDTYRWDTAALLMEQFEPHMILLSGKAPDALVDVAEEYCRENPTTTYDLTKFSHDMGLYHLGSVRLPRNARAVSSTYEWSDSGRGGPAPSESDATENGYVDERDAGMGRIRLSLLKLGCHVNVDAPGAVCAAGALLEELARVRGADASGITPFELAAIESMNLEDHMLINQDALTSLAILSPDASAGKVSKAQQSTTLSLNGVINSTVTPLGQKLFHTWLLRPLVNIEQINRRLDAVEVLSSKECTKPRNDLIKELRRIKDLNWVCRRIKSGKAGWKDWQSLVEGLTAAKDIIQQLTVLGFSAFHESLEITTKLRQCINDNLCLYLEDIVKIVDWDESGVQGKTCVRTRVDDELDHWRQDLASLDTWLSKAALGIRHRVPQGLCGDFNVIYLPQLGFLVAAHGMLNPRLVPTDWEESFTTNNIWYFKTPDTDELNAHFGDIENNISDREIEWIQALADRLPDLEFDILGTADVLAELDCLLCLAGAVDKFDLKRPVMREEPVLKIRNGFHPLHMMCVPDGQYIFNDTMIKGGGETGDISSMMVVTGANGSGKSAYGKQVALITYMAHIGSFVPAEAAEIGICDKIFTRVQTRESASRTGSAFMIDLSQVSQALRGCTPRSLLILDEFGKGTISTDGAGLLAGVVEYLVEGPRPRTVVLTHYHELFTQRFLDESLPIIYCHMKSIMAEGTNVLTYLYKLEPTVCTTSNAVDCALQHGVPAYIVDRAREVIELVSNFEITKLIDSELTADDIAEIKEAEVLTEKFIGWDLDNEDGDVLDQLAELIGGNEDEAVTTVETENAAERVPVSMASTVGGERSMSVRPMSTRPGSARPTSGRPLSVTFA</sequence>
<evidence type="ECO:0000313" key="8">
    <source>
        <dbReference type="Proteomes" id="UP001565368"/>
    </source>
</evidence>
<evidence type="ECO:0000259" key="6">
    <source>
        <dbReference type="PROSITE" id="PS00486"/>
    </source>
</evidence>
<dbReference type="InterPro" id="IPR007696">
    <property type="entry name" value="DNA_mismatch_repair_MutS_core"/>
</dbReference>
<protein>
    <recommendedName>
        <fullName evidence="6">DNA mismatch repair proteins mutS family domain-containing protein</fullName>
    </recommendedName>
</protein>
<keyword evidence="8" id="KW-1185">Reference proteome</keyword>
<feature type="region of interest" description="Disordered" evidence="5">
    <location>
        <begin position="175"/>
        <end position="196"/>
    </location>
</feature>
<dbReference type="PROSITE" id="PS00486">
    <property type="entry name" value="DNA_MISMATCH_REPAIR_2"/>
    <property type="match status" value="1"/>
</dbReference>
<dbReference type="SMART" id="SM00534">
    <property type="entry name" value="MUTSac"/>
    <property type="match status" value="1"/>
</dbReference>
<dbReference type="EMBL" id="JBBXJM010000005">
    <property type="protein sequence ID" value="KAL1407226.1"/>
    <property type="molecule type" value="Genomic_DNA"/>
</dbReference>
<evidence type="ECO:0000256" key="3">
    <source>
        <dbReference type="ARBA" id="ARBA00022840"/>
    </source>
</evidence>
<dbReference type="PANTHER" id="PTHR11361:SF20">
    <property type="entry name" value="MUTS PROTEIN HOMOLOG 5"/>
    <property type="match status" value="1"/>
</dbReference>
<dbReference type="RefSeq" id="XP_069207170.1">
    <property type="nucleotide sequence ID" value="XM_069355099.1"/>
</dbReference>
<evidence type="ECO:0000256" key="2">
    <source>
        <dbReference type="ARBA" id="ARBA00022741"/>
    </source>
</evidence>
<feature type="region of interest" description="Disordered" evidence="5">
    <location>
        <begin position="905"/>
        <end position="940"/>
    </location>
</feature>
<dbReference type="SUPFAM" id="SSF52540">
    <property type="entry name" value="P-loop containing nucleoside triphosphate hydrolases"/>
    <property type="match status" value="1"/>
</dbReference>
<dbReference type="PANTHER" id="PTHR11361">
    <property type="entry name" value="DNA MISMATCH REPAIR PROTEIN MUTS FAMILY MEMBER"/>
    <property type="match status" value="1"/>
</dbReference>
<gene>
    <name evidence="7" type="ORF">Q8F55_006643</name>
</gene>
<dbReference type="InterPro" id="IPR036187">
    <property type="entry name" value="DNA_mismatch_repair_MutS_sf"/>
</dbReference>
<evidence type="ECO:0000256" key="1">
    <source>
        <dbReference type="ARBA" id="ARBA00006271"/>
    </source>
</evidence>
<evidence type="ECO:0000256" key="5">
    <source>
        <dbReference type="SAM" id="MobiDB-lite"/>
    </source>
</evidence>
<evidence type="ECO:0000313" key="7">
    <source>
        <dbReference type="EMBL" id="KAL1407226.1"/>
    </source>
</evidence>
<name>A0ABR3PXR4_9TREE</name>
<reference evidence="7 8" key="1">
    <citation type="submission" date="2023-08" db="EMBL/GenBank/DDBJ databases">
        <title>Annotated Genome Sequence of Vanrija albida AlHP1.</title>
        <authorList>
            <person name="Herzog R."/>
        </authorList>
    </citation>
    <scope>NUCLEOTIDE SEQUENCE [LARGE SCALE GENOMIC DNA]</scope>
    <source>
        <strain evidence="7 8">AlHP1</strain>
    </source>
</reference>
<dbReference type="Proteomes" id="UP001565368">
    <property type="component" value="Unassembled WGS sequence"/>
</dbReference>
<dbReference type="Pfam" id="PF00488">
    <property type="entry name" value="MutS_V"/>
    <property type="match status" value="1"/>
</dbReference>
<proteinExistence type="inferred from homology"/>
<dbReference type="Pfam" id="PF05192">
    <property type="entry name" value="MutS_III"/>
    <property type="match status" value="1"/>
</dbReference>
<evidence type="ECO:0000256" key="4">
    <source>
        <dbReference type="ARBA" id="ARBA00023125"/>
    </source>
</evidence>
<accession>A0ABR3PXR4</accession>
<keyword evidence="3" id="KW-0067">ATP-binding</keyword>
<feature type="domain" description="DNA mismatch repair proteins mutS family" evidence="6">
    <location>
        <begin position="718"/>
        <end position="734"/>
    </location>
</feature>
<organism evidence="7 8">
    <name type="scientific">Vanrija albida</name>
    <dbReference type="NCBI Taxonomy" id="181172"/>
    <lineage>
        <taxon>Eukaryota</taxon>
        <taxon>Fungi</taxon>
        <taxon>Dikarya</taxon>
        <taxon>Basidiomycota</taxon>
        <taxon>Agaricomycotina</taxon>
        <taxon>Tremellomycetes</taxon>
        <taxon>Trichosporonales</taxon>
        <taxon>Trichosporonaceae</taxon>
        <taxon>Vanrija</taxon>
    </lineage>
</organism>
<feature type="compositionally biased region" description="Pro residues" evidence="5">
    <location>
        <begin position="1"/>
        <end position="14"/>
    </location>
</feature>
<dbReference type="InterPro" id="IPR000432">
    <property type="entry name" value="DNA_mismatch_repair_MutS_C"/>
</dbReference>
<comment type="caution">
    <text evidence="7">The sequence shown here is derived from an EMBL/GenBank/DDBJ whole genome shotgun (WGS) entry which is preliminary data.</text>
</comment>
<dbReference type="SUPFAM" id="SSF48334">
    <property type="entry name" value="DNA repair protein MutS, domain III"/>
    <property type="match status" value="1"/>
</dbReference>
<dbReference type="GeneID" id="95987686"/>
<comment type="similarity">
    <text evidence="1">Belongs to the DNA mismatch repair MutS family.</text>
</comment>